<keyword evidence="12" id="KW-1185">Reference proteome</keyword>
<feature type="compositionally biased region" description="Basic and acidic residues" evidence="9">
    <location>
        <begin position="290"/>
        <end position="300"/>
    </location>
</feature>
<dbReference type="EC" id="5.6.2.1" evidence="7"/>
<feature type="compositionally biased region" description="Basic and acidic residues" evidence="9">
    <location>
        <begin position="216"/>
        <end position="226"/>
    </location>
</feature>
<dbReference type="InterPro" id="IPR051062">
    <property type="entry name" value="Topoisomerase_IB"/>
</dbReference>
<dbReference type="SUPFAM" id="SSF56349">
    <property type="entry name" value="DNA breaking-rejoining enzymes"/>
    <property type="match status" value="1"/>
</dbReference>
<dbReference type="InterPro" id="IPR013500">
    <property type="entry name" value="TopoI_cat_euk"/>
</dbReference>
<evidence type="ECO:0000256" key="3">
    <source>
        <dbReference type="ARBA" id="ARBA00023029"/>
    </source>
</evidence>
<dbReference type="Pfam" id="PF14370">
    <property type="entry name" value="Topo_C_assoc"/>
    <property type="match status" value="1"/>
</dbReference>
<feature type="compositionally biased region" description="Low complexity" evidence="9">
    <location>
        <begin position="21"/>
        <end position="30"/>
    </location>
</feature>
<organism evidence="11 12">
    <name type="scientific">Coccomyxa subellipsoidea</name>
    <dbReference type="NCBI Taxonomy" id="248742"/>
    <lineage>
        <taxon>Eukaryota</taxon>
        <taxon>Viridiplantae</taxon>
        <taxon>Chlorophyta</taxon>
        <taxon>core chlorophytes</taxon>
        <taxon>Trebouxiophyceae</taxon>
        <taxon>Trebouxiophyceae incertae sedis</taxon>
        <taxon>Coccomyxaceae</taxon>
        <taxon>Coccomyxa</taxon>
    </lineage>
</organism>
<feature type="coiled-coil region" evidence="8">
    <location>
        <begin position="690"/>
        <end position="794"/>
    </location>
</feature>
<dbReference type="EMBL" id="JALJOT010000011">
    <property type="protein sequence ID" value="KAK9905898.1"/>
    <property type="molecule type" value="Genomic_DNA"/>
</dbReference>
<keyword evidence="5 6" id="KW-0413">Isomerase</keyword>
<dbReference type="InterPro" id="IPR014727">
    <property type="entry name" value="TopoI_cat_a/b-sub_euk"/>
</dbReference>
<feature type="region of interest" description="Disordered" evidence="9">
    <location>
        <begin position="401"/>
        <end position="421"/>
    </location>
</feature>
<evidence type="ECO:0000259" key="10">
    <source>
        <dbReference type="SMART" id="SM00435"/>
    </source>
</evidence>
<reference evidence="11 12" key="1">
    <citation type="journal article" date="2024" name="Nat. Commun.">
        <title>Phylogenomics reveals the evolutionary origins of lichenization in chlorophyte algae.</title>
        <authorList>
            <person name="Puginier C."/>
            <person name="Libourel C."/>
            <person name="Otte J."/>
            <person name="Skaloud P."/>
            <person name="Haon M."/>
            <person name="Grisel S."/>
            <person name="Petersen M."/>
            <person name="Berrin J.G."/>
            <person name="Delaux P.M."/>
            <person name="Dal Grande F."/>
            <person name="Keller J."/>
        </authorList>
    </citation>
    <scope>NUCLEOTIDE SEQUENCE [LARGE SCALE GENOMIC DNA]</scope>
    <source>
        <strain evidence="11 12">SAG 216-7</strain>
    </source>
</reference>
<dbReference type="InterPro" id="IPR014711">
    <property type="entry name" value="TopoI_cat_a-hlx-sub_euk"/>
</dbReference>
<accession>A0ABR2YIA7</accession>
<dbReference type="SMART" id="SM00435">
    <property type="entry name" value="TOPEUc"/>
    <property type="match status" value="1"/>
</dbReference>
<dbReference type="InterPro" id="IPR011010">
    <property type="entry name" value="DNA_brk_join_enz"/>
</dbReference>
<dbReference type="PRINTS" id="PR00416">
    <property type="entry name" value="EUTPISMRASEI"/>
</dbReference>
<dbReference type="Pfam" id="PF01028">
    <property type="entry name" value="Topoisom_I"/>
    <property type="match status" value="1"/>
</dbReference>
<keyword evidence="4 6" id="KW-0238">DNA-binding</keyword>
<feature type="active site" description="O-(3'-phospho-DNA)-tyrosine intermediate" evidence="6">
    <location>
        <position position="806"/>
    </location>
</feature>
<feature type="domain" description="DNA topoisomerase I eukaryotic-type" evidence="10">
    <location>
        <begin position="444"/>
        <end position="820"/>
    </location>
</feature>
<comment type="caution">
    <text evidence="11">The sequence shown here is derived from an EMBL/GenBank/DDBJ whole genome shotgun (WGS) entry which is preliminary data.</text>
</comment>
<dbReference type="PROSITE" id="PS52038">
    <property type="entry name" value="TOPO_IB_2"/>
    <property type="match status" value="1"/>
</dbReference>
<evidence type="ECO:0000313" key="12">
    <source>
        <dbReference type="Proteomes" id="UP001491310"/>
    </source>
</evidence>
<sequence>MSGLAQLTPGSLEEELTGVGAKAASSAASKTVPLRKDAAVAKPVEAPRETSKMDKAIAAPPAGPSEVAKPGEKAQDAPAAQEDVSMPDAPPEDAAAEKETAPGPSFRESADGAAKDHPSEAAAAPAAAPEQDIKPELVEAAAGTAAAAEVDGGLGHGAGPVPKQEPAPTPAKPDAAKPSAAPANGAPAQRKLQMQESDSDSDDDKPLAMRLTVPVEKVRKLKDAGKASKPAGKQGQPTKKVKREAQNDEDRPKKKKKQEEQSASKRRRENGADEQKKKKNKKVDSAPSRSTRDNGKKAEDKDVKWDTLVHSGVLFPPDYTSHGIKMLYDGKPVDLTLEQEEMATAMAVMTGTQYLEKKQFLDNFWEDWRKVLGPKHVIRDLKKCDFTPIYEWHMAERERKKALPKEEKDKMKKEKEESEAKFKHALVDERKEQVGNFRVEPPGLFRGRGDHPKMGKFKRRIYPRDITINIGKGVDVPEHPYTGQKWKEVRHDNTVTWLAFWKDPISAKDYKYVWLAANSTFKSDSDLAKYEKARKLKDYIRGIRKAYEKDWESSDMRVRQMAVALYFIDKLALRAGHEKDEDEADTVGCCTLKVENVEVLEDNHIKFDFLGKDSIRYENEVAVHPKVHSLVRQFCKTTKDNKAKKPEMDLFDTMDATDLNKRLKDLMDGLSVKVFRTYNASVTLDALLHKESTTTTVDEKKAEYDRANKEVAILCNHQRSVPKGHTGQMQKMEAKLLEQQTALDDLEDELKAARKGKPFKGGKTRPVDSLERQIEKKREALRKLEINAKVKEDLKTVALGTSKINYLDPRITVAWCKLHEVPIEKIFNKSLLSKFHWSMDIEPEWRF</sequence>
<dbReference type="InterPro" id="IPR018521">
    <property type="entry name" value="TopoIB_AS"/>
</dbReference>
<feature type="compositionally biased region" description="Basic and acidic residues" evidence="9">
    <location>
        <begin position="34"/>
        <end position="55"/>
    </location>
</feature>
<dbReference type="Gene3D" id="1.10.132.10">
    <property type="match status" value="1"/>
</dbReference>
<evidence type="ECO:0000256" key="2">
    <source>
        <dbReference type="ARBA" id="ARBA00006645"/>
    </source>
</evidence>
<dbReference type="InterPro" id="IPR013034">
    <property type="entry name" value="DNA_topo_DNA_db_N_dom1"/>
</dbReference>
<feature type="compositionally biased region" description="Low complexity" evidence="9">
    <location>
        <begin position="172"/>
        <end position="188"/>
    </location>
</feature>
<dbReference type="PANTHER" id="PTHR10290:SF3">
    <property type="entry name" value="DNA TOPOISOMERASE 1"/>
    <property type="match status" value="1"/>
</dbReference>
<dbReference type="Gene3D" id="3.90.15.10">
    <property type="entry name" value="Topoisomerase I, Chain A, domain 3"/>
    <property type="match status" value="1"/>
</dbReference>
<evidence type="ECO:0000313" key="11">
    <source>
        <dbReference type="EMBL" id="KAK9905898.1"/>
    </source>
</evidence>
<dbReference type="Gene3D" id="2.170.11.10">
    <property type="entry name" value="DNA Topoisomerase I, domain 2"/>
    <property type="match status" value="1"/>
</dbReference>
<dbReference type="InterPro" id="IPR013030">
    <property type="entry name" value="DNA_topo_DNA_db_N_dom2"/>
</dbReference>
<dbReference type="SUPFAM" id="SSF56741">
    <property type="entry name" value="Eukaryotic DNA topoisomerase I, N-terminal DNA-binding fragment"/>
    <property type="match status" value="1"/>
</dbReference>
<evidence type="ECO:0000256" key="5">
    <source>
        <dbReference type="ARBA" id="ARBA00023235"/>
    </source>
</evidence>
<dbReference type="Gene3D" id="1.10.10.41">
    <property type="entry name" value="Yeast DNA topoisomerase - domain 1"/>
    <property type="match status" value="1"/>
</dbReference>
<dbReference type="PROSITE" id="PS00176">
    <property type="entry name" value="TOPO_IB_1"/>
    <property type="match status" value="1"/>
</dbReference>
<dbReference type="CDD" id="cd00659">
    <property type="entry name" value="Topo_IB_C"/>
    <property type="match status" value="1"/>
</dbReference>
<dbReference type="InterPro" id="IPR036202">
    <property type="entry name" value="TopoI_DNA-bd_euk_N_sf"/>
</dbReference>
<keyword evidence="3 6" id="KW-0799">Topoisomerase</keyword>
<evidence type="ECO:0000256" key="9">
    <source>
        <dbReference type="SAM" id="MobiDB-lite"/>
    </source>
</evidence>
<dbReference type="InterPro" id="IPR013499">
    <property type="entry name" value="TopoI_euk"/>
</dbReference>
<evidence type="ECO:0000256" key="7">
    <source>
        <dbReference type="RuleBase" id="RU365101"/>
    </source>
</evidence>
<evidence type="ECO:0000256" key="1">
    <source>
        <dbReference type="ARBA" id="ARBA00000213"/>
    </source>
</evidence>
<dbReference type="InterPro" id="IPR008336">
    <property type="entry name" value="TopoI_DNA-bd_euk"/>
</dbReference>
<feature type="region of interest" description="Disordered" evidence="9">
    <location>
        <begin position="1"/>
        <end position="300"/>
    </location>
</feature>
<comment type="function">
    <text evidence="7">Releases the supercoiling and torsional tension of DNA introduced during the DNA replication and transcription by transiently cleaving and rejoining one strand of the DNA duplex. Introduces a single-strand break via transesterification at the specific target site 5'-[CT]CCTTp site in duplex DNA. The scissile phosphodiester is attacked by the catalytic tyrosine of the enzyme, resulting in the formation of a DNA-(3'-phosphotyrosyl)-enzyme intermediate and the expulsion of a 5'-OH DNA strand. The free DNA strand then undergoes passage around the unbroken strand thus removing DNA supercoils. Finally, in the religation step, the DNA 5'-OH attacks the covalent intermediate to expel the active-site tyrosine and restore the DNA phosphodiester backbone.</text>
</comment>
<dbReference type="PANTHER" id="PTHR10290">
    <property type="entry name" value="DNA TOPOISOMERASE I"/>
    <property type="match status" value="1"/>
</dbReference>
<keyword evidence="8" id="KW-0175">Coiled coil</keyword>
<dbReference type="Pfam" id="PF02919">
    <property type="entry name" value="Topoisom_I_N"/>
    <property type="match status" value="1"/>
</dbReference>
<evidence type="ECO:0000256" key="8">
    <source>
        <dbReference type="SAM" id="Coils"/>
    </source>
</evidence>
<proteinExistence type="inferred from homology"/>
<gene>
    <name evidence="11" type="ORF">WJX75_008388</name>
</gene>
<dbReference type="CDD" id="cd00660">
    <property type="entry name" value="Topoisomer_IB_N"/>
    <property type="match status" value="1"/>
</dbReference>
<name>A0ABR2YIA7_9CHLO</name>
<feature type="compositionally biased region" description="Basic and acidic residues" evidence="9">
    <location>
        <begin position="243"/>
        <end position="276"/>
    </location>
</feature>
<feature type="compositionally biased region" description="Basic and acidic residues" evidence="9">
    <location>
        <begin position="108"/>
        <end position="119"/>
    </location>
</feature>
<dbReference type="InterPro" id="IPR025834">
    <property type="entry name" value="TopoI_C_dom"/>
</dbReference>
<comment type="catalytic activity">
    <reaction evidence="1 6 7">
        <text>ATP-independent breakage of single-stranded DNA, followed by passage and rejoining.</text>
        <dbReference type="EC" id="5.6.2.1"/>
    </reaction>
</comment>
<dbReference type="InterPro" id="IPR001631">
    <property type="entry name" value="TopoI"/>
</dbReference>
<protein>
    <recommendedName>
        <fullName evidence="7">DNA topoisomerase I</fullName>
        <ecNumber evidence="7">5.6.2.1</ecNumber>
    </recommendedName>
    <alternativeName>
        <fullName evidence="7">DNA topoisomerase 1</fullName>
    </alternativeName>
</protein>
<dbReference type="Proteomes" id="UP001491310">
    <property type="component" value="Unassembled WGS sequence"/>
</dbReference>
<evidence type="ECO:0000256" key="6">
    <source>
        <dbReference type="PROSITE-ProRule" id="PRU01382"/>
    </source>
</evidence>
<comment type="similarity">
    <text evidence="2 6 7">Belongs to the type IB topoisomerase family.</text>
</comment>
<evidence type="ECO:0000256" key="4">
    <source>
        <dbReference type="ARBA" id="ARBA00023125"/>
    </source>
</evidence>